<name>A0A9W8B9C3_9FUNG</name>
<organism evidence="3 4">
    <name type="scientific">Dimargaris verticillata</name>
    <dbReference type="NCBI Taxonomy" id="2761393"/>
    <lineage>
        <taxon>Eukaryota</taxon>
        <taxon>Fungi</taxon>
        <taxon>Fungi incertae sedis</taxon>
        <taxon>Zoopagomycota</taxon>
        <taxon>Kickxellomycotina</taxon>
        <taxon>Dimargaritomycetes</taxon>
        <taxon>Dimargaritales</taxon>
        <taxon>Dimargaritaceae</taxon>
        <taxon>Dimargaris</taxon>
    </lineage>
</organism>
<keyword evidence="4" id="KW-1185">Reference proteome</keyword>
<proteinExistence type="predicted"/>
<comment type="caution">
    <text evidence="3">The sequence shown here is derived from an EMBL/GenBank/DDBJ whole genome shotgun (WGS) entry which is preliminary data.</text>
</comment>
<evidence type="ECO:0000256" key="2">
    <source>
        <dbReference type="SAM" id="MobiDB-lite"/>
    </source>
</evidence>
<evidence type="ECO:0000313" key="3">
    <source>
        <dbReference type="EMBL" id="KAJ1981207.1"/>
    </source>
</evidence>
<gene>
    <name evidence="3" type="ORF">H4R34_002166</name>
</gene>
<keyword evidence="1" id="KW-0175">Coiled coil</keyword>
<dbReference type="EMBL" id="JANBQB010000134">
    <property type="protein sequence ID" value="KAJ1981207.1"/>
    <property type="molecule type" value="Genomic_DNA"/>
</dbReference>
<feature type="coiled-coil region" evidence="1">
    <location>
        <begin position="72"/>
        <end position="99"/>
    </location>
</feature>
<sequence length="296" mass="33356">MARLAQSNPLHNSDSIAVLPVSTYLKEPIFQTPGSKRKRLTQRILHISGQLELLLNREQLDYVQMVAVDEKVNKLTRLLKTLIAEHDELNRTVQAYFEETGFSELFPCTMARLSLESVAVGKQVRNSGIHGHFQHLSSLNQLINMCIELNRGLELPDHYFIPHQLTVLYHFLGAAGVDYKKYKARIEVEFDKVRAHILGEGKSSQSKAGSGSRNLSSDSKRPDTKTLDAYLTGAESLDSAATMRRPSSHQDGGRTQLSQYHVRWLSELTSDIVIQALYRKGPIRHASRPLARVLQC</sequence>
<dbReference type="OrthoDB" id="533331at2759"/>
<accession>A0A9W8B9C3</accession>
<dbReference type="Proteomes" id="UP001151582">
    <property type="component" value="Unassembled WGS sequence"/>
</dbReference>
<evidence type="ECO:0000313" key="4">
    <source>
        <dbReference type="Proteomes" id="UP001151582"/>
    </source>
</evidence>
<evidence type="ECO:0000256" key="1">
    <source>
        <dbReference type="SAM" id="Coils"/>
    </source>
</evidence>
<feature type="region of interest" description="Disordered" evidence="2">
    <location>
        <begin position="201"/>
        <end position="224"/>
    </location>
</feature>
<feature type="compositionally biased region" description="Low complexity" evidence="2">
    <location>
        <begin position="201"/>
        <end position="212"/>
    </location>
</feature>
<reference evidence="3" key="1">
    <citation type="submission" date="2022-07" db="EMBL/GenBank/DDBJ databases">
        <title>Phylogenomic reconstructions and comparative analyses of Kickxellomycotina fungi.</title>
        <authorList>
            <person name="Reynolds N.K."/>
            <person name="Stajich J.E."/>
            <person name="Barry K."/>
            <person name="Grigoriev I.V."/>
            <person name="Crous P."/>
            <person name="Smith M.E."/>
        </authorList>
    </citation>
    <scope>NUCLEOTIDE SEQUENCE</scope>
    <source>
        <strain evidence="3">RSA 567</strain>
    </source>
</reference>
<dbReference type="AlphaFoldDB" id="A0A9W8B9C3"/>
<protein>
    <submittedName>
        <fullName evidence="3">Uncharacterized protein</fullName>
    </submittedName>
</protein>